<keyword evidence="3" id="KW-1185">Reference proteome</keyword>
<sequence>MRRLFNYLINNVREHLILYITLWLLVALIDLIYIVWF</sequence>
<evidence type="ECO:0000313" key="2">
    <source>
        <dbReference type="EMBL" id="SFT56838.1"/>
    </source>
</evidence>
<dbReference type="OrthoDB" id="6637833at2"/>
<protein>
    <recommendedName>
        <fullName evidence="4">DUF2770 domain-containing protein</fullName>
    </recommendedName>
</protein>
<dbReference type="AlphaFoldDB" id="A0A1I6Z2L9"/>
<gene>
    <name evidence="2" type="ORF">SAMN05192562_101903</name>
</gene>
<keyword evidence="1" id="KW-1133">Transmembrane helix</keyword>
<keyword evidence="1" id="KW-0472">Membrane</keyword>
<evidence type="ECO:0008006" key="4">
    <source>
        <dbReference type="Google" id="ProtNLM"/>
    </source>
</evidence>
<feature type="transmembrane region" description="Helical" evidence="1">
    <location>
        <begin position="16"/>
        <end position="36"/>
    </location>
</feature>
<dbReference type="RefSeq" id="WP_090119587.1">
    <property type="nucleotide sequence ID" value="NZ_CP045300.1"/>
</dbReference>
<dbReference type="Proteomes" id="UP000199187">
    <property type="component" value="Unassembled WGS sequence"/>
</dbReference>
<dbReference type="EMBL" id="FPAU01000001">
    <property type="protein sequence ID" value="SFT56838.1"/>
    <property type="molecule type" value="Genomic_DNA"/>
</dbReference>
<evidence type="ECO:0000256" key="1">
    <source>
        <dbReference type="SAM" id="Phobius"/>
    </source>
</evidence>
<accession>A0A1I6Z2L9</accession>
<organism evidence="2 3">
    <name type="scientific">Kosakonia arachidis</name>
    <dbReference type="NCBI Taxonomy" id="551989"/>
    <lineage>
        <taxon>Bacteria</taxon>
        <taxon>Pseudomonadati</taxon>
        <taxon>Pseudomonadota</taxon>
        <taxon>Gammaproteobacteria</taxon>
        <taxon>Enterobacterales</taxon>
        <taxon>Enterobacteriaceae</taxon>
        <taxon>Kosakonia</taxon>
    </lineage>
</organism>
<evidence type="ECO:0000313" key="3">
    <source>
        <dbReference type="Proteomes" id="UP000199187"/>
    </source>
</evidence>
<dbReference type="InterPro" id="IPR024494">
    <property type="entry name" value="DUF2770"/>
</dbReference>
<reference evidence="3" key="1">
    <citation type="submission" date="2016-10" db="EMBL/GenBank/DDBJ databases">
        <authorList>
            <person name="Varghese N."/>
            <person name="Submissions S."/>
        </authorList>
    </citation>
    <scope>NUCLEOTIDE SEQUENCE [LARGE SCALE GENOMIC DNA]</scope>
    <source>
        <strain evidence="3">Ah-143</strain>
    </source>
</reference>
<keyword evidence="1" id="KW-0812">Transmembrane</keyword>
<dbReference type="Pfam" id="PF10968">
    <property type="entry name" value="DUF2770"/>
    <property type="match status" value="1"/>
</dbReference>
<name>A0A1I6Z2L9_9ENTR</name>
<proteinExistence type="predicted"/>